<name>A0A9D4GDE6_DREPO</name>
<protein>
    <recommendedName>
        <fullName evidence="3">HTH psq-type domain-containing protein</fullName>
    </recommendedName>
</protein>
<dbReference type="Proteomes" id="UP000828390">
    <property type="component" value="Unassembled WGS sequence"/>
</dbReference>
<dbReference type="EMBL" id="JAIWYP010000006">
    <property type="protein sequence ID" value="KAH3815080.1"/>
    <property type="molecule type" value="Genomic_DNA"/>
</dbReference>
<comment type="caution">
    <text evidence="1">The sequence shown here is derived from an EMBL/GenBank/DDBJ whole genome shotgun (WGS) entry which is preliminary data.</text>
</comment>
<keyword evidence="2" id="KW-1185">Reference proteome</keyword>
<dbReference type="AlphaFoldDB" id="A0A9D4GDE6"/>
<evidence type="ECO:0000313" key="1">
    <source>
        <dbReference type="EMBL" id="KAH3815080.1"/>
    </source>
</evidence>
<proteinExistence type="predicted"/>
<sequence>MLLVYKAVKEIGIQIKTAARNFGVLTQTLRDRVKGLVNVENPNEQWRAMTREKEKTLIERITALSQLGYGLTNAKLKQLAGELLHEL</sequence>
<evidence type="ECO:0000313" key="2">
    <source>
        <dbReference type="Proteomes" id="UP000828390"/>
    </source>
</evidence>
<accession>A0A9D4GDE6</accession>
<gene>
    <name evidence="1" type="ORF">DPMN_143599</name>
</gene>
<evidence type="ECO:0008006" key="3">
    <source>
        <dbReference type="Google" id="ProtNLM"/>
    </source>
</evidence>
<organism evidence="1 2">
    <name type="scientific">Dreissena polymorpha</name>
    <name type="common">Zebra mussel</name>
    <name type="synonym">Mytilus polymorpha</name>
    <dbReference type="NCBI Taxonomy" id="45954"/>
    <lineage>
        <taxon>Eukaryota</taxon>
        <taxon>Metazoa</taxon>
        <taxon>Spiralia</taxon>
        <taxon>Lophotrochozoa</taxon>
        <taxon>Mollusca</taxon>
        <taxon>Bivalvia</taxon>
        <taxon>Autobranchia</taxon>
        <taxon>Heteroconchia</taxon>
        <taxon>Euheterodonta</taxon>
        <taxon>Imparidentia</taxon>
        <taxon>Neoheterodontei</taxon>
        <taxon>Myida</taxon>
        <taxon>Dreissenoidea</taxon>
        <taxon>Dreissenidae</taxon>
        <taxon>Dreissena</taxon>
    </lineage>
</organism>
<reference evidence="1" key="1">
    <citation type="journal article" date="2019" name="bioRxiv">
        <title>The Genome of the Zebra Mussel, Dreissena polymorpha: A Resource for Invasive Species Research.</title>
        <authorList>
            <person name="McCartney M.A."/>
            <person name="Auch B."/>
            <person name="Kono T."/>
            <person name="Mallez S."/>
            <person name="Zhang Y."/>
            <person name="Obille A."/>
            <person name="Becker A."/>
            <person name="Abrahante J.E."/>
            <person name="Garbe J."/>
            <person name="Badalamenti J.P."/>
            <person name="Herman A."/>
            <person name="Mangelson H."/>
            <person name="Liachko I."/>
            <person name="Sullivan S."/>
            <person name="Sone E.D."/>
            <person name="Koren S."/>
            <person name="Silverstein K.A.T."/>
            <person name="Beckman K.B."/>
            <person name="Gohl D.M."/>
        </authorList>
    </citation>
    <scope>NUCLEOTIDE SEQUENCE</scope>
    <source>
        <strain evidence="1">Duluth1</strain>
        <tissue evidence="1">Whole animal</tissue>
    </source>
</reference>
<reference evidence="1" key="2">
    <citation type="submission" date="2020-11" db="EMBL/GenBank/DDBJ databases">
        <authorList>
            <person name="McCartney M.A."/>
            <person name="Auch B."/>
            <person name="Kono T."/>
            <person name="Mallez S."/>
            <person name="Becker A."/>
            <person name="Gohl D.M."/>
            <person name="Silverstein K.A.T."/>
            <person name="Koren S."/>
            <person name="Bechman K.B."/>
            <person name="Herman A."/>
            <person name="Abrahante J.E."/>
            <person name="Garbe J."/>
        </authorList>
    </citation>
    <scope>NUCLEOTIDE SEQUENCE</scope>
    <source>
        <strain evidence="1">Duluth1</strain>
        <tissue evidence="1">Whole animal</tissue>
    </source>
</reference>